<dbReference type="AlphaFoldDB" id="A0A5J4PBE7"/>
<evidence type="ECO:0008006" key="2">
    <source>
        <dbReference type="Google" id="ProtNLM"/>
    </source>
</evidence>
<organism evidence="1">
    <name type="scientific">termite gut metagenome</name>
    <dbReference type="NCBI Taxonomy" id="433724"/>
    <lineage>
        <taxon>unclassified sequences</taxon>
        <taxon>metagenomes</taxon>
        <taxon>organismal metagenomes</taxon>
    </lineage>
</organism>
<sequence>FLANVESKKRVTHYNLKHINQLAKIFQCSPKDFLPDTPLD</sequence>
<reference evidence="1" key="1">
    <citation type="submission" date="2019-03" db="EMBL/GenBank/DDBJ databases">
        <title>Single cell metagenomics reveals metabolic interactions within the superorganism composed of flagellate Streblomastix strix and complex community of Bacteroidetes bacteria on its surface.</title>
        <authorList>
            <person name="Treitli S.C."/>
            <person name="Kolisko M."/>
            <person name="Husnik F."/>
            <person name="Keeling P."/>
            <person name="Hampl V."/>
        </authorList>
    </citation>
    <scope>NUCLEOTIDE SEQUENCE</scope>
    <source>
        <strain evidence="1">STM</strain>
    </source>
</reference>
<dbReference type="EMBL" id="SNRY01009622">
    <property type="protein sequence ID" value="KAA6306815.1"/>
    <property type="molecule type" value="Genomic_DNA"/>
</dbReference>
<protein>
    <recommendedName>
        <fullName evidence="2">HTH cro/C1-type domain-containing protein</fullName>
    </recommendedName>
</protein>
<accession>A0A5J4PBE7</accession>
<name>A0A5J4PBE7_9ZZZZ</name>
<feature type="non-terminal residue" evidence="1">
    <location>
        <position position="1"/>
    </location>
</feature>
<evidence type="ECO:0000313" key="1">
    <source>
        <dbReference type="EMBL" id="KAA6306815.1"/>
    </source>
</evidence>
<proteinExistence type="predicted"/>
<comment type="caution">
    <text evidence="1">The sequence shown here is derived from an EMBL/GenBank/DDBJ whole genome shotgun (WGS) entry which is preliminary data.</text>
</comment>
<gene>
    <name evidence="1" type="ORF">EZS27_041520</name>
</gene>